<dbReference type="PANTHER" id="PTHR34203">
    <property type="entry name" value="METHYLTRANSFERASE, FKBM FAMILY PROTEIN"/>
    <property type="match status" value="1"/>
</dbReference>
<name>A0ABP9NTC4_9BACT</name>
<dbReference type="Proteomes" id="UP001499852">
    <property type="component" value="Unassembled WGS sequence"/>
</dbReference>
<evidence type="ECO:0000313" key="2">
    <source>
        <dbReference type="EMBL" id="GAA5133618.1"/>
    </source>
</evidence>
<proteinExistence type="predicted"/>
<feature type="domain" description="Methyltransferase FkbM" evidence="1">
    <location>
        <begin position="78"/>
        <end position="236"/>
    </location>
</feature>
<dbReference type="InterPro" id="IPR006342">
    <property type="entry name" value="FkbM_mtfrase"/>
</dbReference>
<keyword evidence="3" id="KW-1185">Reference proteome</keyword>
<dbReference type="Pfam" id="PF05050">
    <property type="entry name" value="Methyltransf_21"/>
    <property type="match status" value="1"/>
</dbReference>
<dbReference type="SUPFAM" id="SSF53335">
    <property type="entry name" value="S-adenosyl-L-methionine-dependent methyltransferases"/>
    <property type="match status" value="1"/>
</dbReference>
<comment type="caution">
    <text evidence="2">The sequence shown here is derived from an EMBL/GenBank/DDBJ whole genome shotgun (WGS) entry which is preliminary data.</text>
</comment>
<accession>A0ABP9NTC4</accession>
<dbReference type="RefSeq" id="WP_345734674.1">
    <property type="nucleotide sequence ID" value="NZ_BAABIA010000001.1"/>
</dbReference>
<gene>
    <name evidence="2" type="ORF">GCM10023213_03750</name>
</gene>
<dbReference type="NCBIfam" id="TIGR01444">
    <property type="entry name" value="fkbM_fam"/>
    <property type="match status" value="1"/>
</dbReference>
<dbReference type="EMBL" id="BAABIA010000001">
    <property type="protein sequence ID" value="GAA5133618.1"/>
    <property type="molecule type" value="Genomic_DNA"/>
</dbReference>
<dbReference type="InterPro" id="IPR029063">
    <property type="entry name" value="SAM-dependent_MTases_sf"/>
</dbReference>
<evidence type="ECO:0000259" key="1">
    <source>
        <dbReference type="Pfam" id="PF05050"/>
    </source>
</evidence>
<dbReference type="PANTHER" id="PTHR34203:SF15">
    <property type="entry name" value="SLL1173 PROTEIN"/>
    <property type="match status" value="1"/>
</dbReference>
<protein>
    <recommendedName>
        <fullName evidence="1">Methyltransferase FkbM domain-containing protein</fullName>
    </recommendedName>
</protein>
<dbReference type="InterPro" id="IPR052514">
    <property type="entry name" value="SAM-dependent_MTase"/>
</dbReference>
<evidence type="ECO:0000313" key="3">
    <source>
        <dbReference type="Proteomes" id="UP001499852"/>
    </source>
</evidence>
<reference evidence="3" key="1">
    <citation type="journal article" date="2019" name="Int. J. Syst. Evol. Microbiol.">
        <title>The Global Catalogue of Microorganisms (GCM) 10K type strain sequencing project: providing services to taxonomists for standard genome sequencing and annotation.</title>
        <authorList>
            <consortium name="The Broad Institute Genomics Platform"/>
            <consortium name="The Broad Institute Genome Sequencing Center for Infectious Disease"/>
            <person name="Wu L."/>
            <person name="Ma J."/>
        </authorList>
    </citation>
    <scope>NUCLEOTIDE SEQUENCE [LARGE SCALE GENOMIC DNA]</scope>
    <source>
        <strain evidence="3">JCM 18053</strain>
    </source>
</reference>
<dbReference type="Gene3D" id="3.40.50.150">
    <property type="entry name" value="Vaccinia Virus protein VP39"/>
    <property type="match status" value="1"/>
</dbReference>
<organism evidence="2 3">
    <name type="scientific">Prosthecobacter algae</name>
    <dbReference type="NCBI Taxonomy" id="1144682"/>
    <lineage>
        <taxon>Bacteria</taxon>
        <taxon>Pseudomonadati</taxon>
        <taxon>Verrucomicrobiota</taxon>
        <taxon>Verrucomicrobiia</taxon>
        <taxon>Verrucomicrobiales</taxon>
        <taxon>Verrucomicrobiaceae</taxon>
        <taxon>Prosthecobacter</taxon>
    </lineage>
</organism>
<sequence>MPRLYRFILGLSRKHGLFTLARFHERFFGGDQYVDIPTGARLFIPGDPHYFGFLAGVHESHVTSVIASSVRAGDVCVDIGANIGYFSMIMARAAGPTGTVFAFEPVPDTFAALKINAGLAREDGLNIAPHQAAISADEGELVIERQLHSTLNQVRLIESDLDAPDSRVKCVTLENFLRREKVTGPIAFLKIDVEGHEVSVMKGAISLLKSGQVRQMIIEVTPGDDAIQLDQIFTECAAKTLVWAEGRWQDIPVRELQSRTDVMVSFASAK</sequence>